<evidence type="ECO:0000313" key="3">
    <source>
        <dbReference type="Proteomes" id="UP001371456"/>
    </source>
</evidence>
<accession>A0AAN8YFB2</accession>
<organism evidence="2 3">
    <name type="scientific">Solanum bulbocastanum</name>
    <name type="common">Wild potato</name>
    <dbReference type="NCBI Taxonomy" id="147425"/>
    <lineage>
        <taxon>Eukaryota</taxon>
        <taxon>Viridiplantae</taxon>
        <taxon>Streptophyta</taxon>
        <taxon>Embryophyta</taxon>
        <taxon>Tracheophyta</taxon>
        <taxon>Spermatophyta</taxon>
        <taxon>Magnoliopsida</taxon>
        <taxon>eudicotyledons</taxon>
        <taxon>Gunneridae</taxon>
        <taxon>Pentapetalae</taxon>
        <taxon>asterids</taxon>
        <taxon>lamiids</taxon>
        <taxon>Solanales</taxon>
        <taxon>Solanaceae</taxon>
        <taxon>Solanoideae</taxon>
        <taxon>Solaneae</taxon>
        <taxon>Solanum</taxon>
    </lineage>
</organism>
<protein>
    <submittedName>
        <fullName evidence="2">Uncharacterized protein</fullName>
    </submittedName>
</protein>
<name>A0AAN8YFB2_SOLBU</name>
<dbReference type="EMBL" id="JBANQN010000006">
    <property type="protein sequence ID" value="KAK6787258.1"/>
    <property type="molecule type" value="Genomic_DNA"/>
</dbReference>
<feature type="transmembrane region" description="Helical" evidence="1">
    <location>
        <begin position="37"/>
        <end position="55"/>
    </location>
</feature>
<sequence length="100" mass="11534">MIIFILQRSPFGSNPELWGLPPRRLPSAVPISTPSPILHLLLVVRSILPLIGIYFFFVHLWYVLVTEFGGFWFFGGPYFLGECKCELLSKWVYVEVAMEE</sequence>
<dbReference type="Proteomes" id="UP001371456">
    <property type="component" value="Unassembled WGS sequence"/>
</dbReference>
<keyword evidence="1" id="KW-1133">Transmembrane helix</keyword>
<evidence type="ECO:0000256" key="1">
    <source>
        <dbReference type="SAM" id="Phobius"/>
    </source>
</evidence>
<keyword evidence="1" id="KW-0812">Transmembrane</keyword>
<reference evidence="2 3" key="1">
    <citation type="submission" date="2024-02" db="EMBL/GenBank/DDBJ databases">
        <title>de novo genome assembly of Solanum bulbocastanum strain 11H21.</title>
        <authorList>
            <person name="Hosaka A.J."/>
        </authorList>
    </citation>
    <scope>NUCLEOTIDE SEQUENCE [LARGE SCALE GENOMIC DNA]</scope>
    <source>
        <tissue evidence="2">Young leaves</tissue>
    </source>
</reference>
<keyword evidence="3" id="KW-1185">Reference proteome</keyword>
<dbReference type="AlphaFoldDB" id="A0AAN8YFB2"/>
<gene>
    <name evidence="2" type="ORF">RDI58_015783</name>
</gene>
<evidence type="ECO:0000313" key="2">
    <source>
        <dbReference type="EMBL" id="KAK6787258.1"/>
    </source>
</evidence>
<keyword evidence="1" id="KW-0472">Membrane</keyword>
<proteinExistence type="predicted"/>
<comment type="caution">
    <text evidence="2">The sequence shown here is derived from an EMBL/GenBank/DDBJ whole genome shotgun (WGS) entry which is preliminary data.</text>
</comment>